<dbReference type="PANTHER" id="PTHR20859">
    <property type="entry name" value="INTERFERON/INTERLEUKIN RECEPTOR"/>
    <property type="match status" value="1"/>
</dbReference>
<keyword evidence="3" id="KW-1015">Disulfide bond</keyword>
<evidence type="ECO:0000259" key="7">
    <source>
        <dbReference type="Pfam" id="PF01108"/>
    </source>
</evidence>
<dbReference type="Pfam" id="PF01108">
    <property type="entry name" value="Tissue_fac"/>
    <property type="match status" value="1"/>
</dbReference>
<gene>
    <name evidence="9" type="ORF">scyTo_0013647</name>
</gene>
<comment type="caution">
    <text evidence="9">The sequence shown here is derived from an EMBL/GenBank/DDBJ whole genome shotgun (WGS) entry which is preliminary data.</text>
</comment>
<accession>A0A401P1M0</accession>
<dbReference type="GO" id="GO:0004896">
    <property type="term" value="F:cytokine receptor activity"/>
    <property type="evidence" value="ECO:0007669"/>
    <property type="project" value="TreeGrafter"/>
</dbReference>
<dbReference type="OrthoDB" id="9909056at2759"/>
<comment type="similarity">
    <text evidence="1">Belongs to the type II cytokine receptor family.</text>
</comment>
<evidence type="ECO:0000256" key="4">
    <source>
        <dbReference type="ARBA" id="ARBA00023170"/>
    </source>
</evidence>
<dbReference type="InterPro" id="IPR036116">
    <property type="entry name" value="FN3_sf"/>
</dbReference>
<evidence type="ECO:0000256" key="3">
    <source>
        <dbReference type="ARBA" id="ARBA00023157"/>
    </source>
</evidence>
<feature type="transmembrane region" description="Helical" evidence="6">
    <location>
        <begin position="312"/>
        <end position="339"/>
    </location>
</feature>
<sequence length="720" mass="80471">MALSTVLHTCLSIVPLGETRPPPEFTPRPLSRAKRCVCELPPDLASSSSSEAAGEAAAAELLGFCEVAVPFLHWRLKMPAAALLLLTVLILSEATGIPCRNALSTPSNVHFWSIDLQNIVHWELAREKGCRILSAVQYKVYGEKDWRNKEECQNITITECDLSNETADIEEYYYARVRAVSGTGFSDWNKSGRFNPKVETRISSPKVRVETGVGSISIILTAPNKWKNNKAISLAEVFQELKYNLSVINRKTKNTLIFLEGSRLKKVDALEHDTTYCVTAQSVEYSFYRISQPSEIVCVTTPKDPAKQMLKIILLGCVLPVFVFIFLFILVGCCTYKYVCISDQKQPLNLLLQYRPSKKTFIFIPPEPLKINIMVFENGGKKALSHSSVDPDDCETPFTSQLSSKPAKKWHVTPLTKDSSKIDYTPQTAENPTEMCVRSNEDLPQQTDHRSRSHPSNRKDTQNEVQYEMIVMENVSQPQQKLNIQLSSEECVELQQAGYRSQLPARPLIREAAQPSVGYSFIGTDATHSPQHEQILDTLNGEVDEPLQTGYIPRPVASGTNTQTVGSMADCARIGSHVAIDPQHETLYLSKMPQQLEQSNYMSQFQPQPFTGMASLDGVDQGPVVMVNNVYLLNGSHHDDVKEPDATTLDWDISSGRLIIPAISTKTDSENSDSLVQTVNSLTGLLSSLYTKDLPEEVIMTEEDTYISQFQKHWRLQVQT</sequence>
<feature type="region of interest" description="Disordered" evidence="5">
    <location>
        <begin position="421"/>
        <end position="461"/>
    </location>
</feature>
<dbReference type="PANTHER" id="PTHR20859:SF86">
    <property type="entry name" value="INTERLEUKIN-20 RECEPTOR SUBUNIT ALPHA"/>
    <property type="match status" value="1"/>
</dbReference>
<feature type="domain" description="Interferon/interleukin receptor" evidence="8">
    <location>
        <begin position="200"/>
        <end position="302"/>
    </location>
</feature>
<dbReference type="STRING" id="75743.A0A401P1M0"/>
<dbReference type="Proteomes" id="UP000288216">
    <property type="component" value="Unassembled WGS sequence"/>
</dbReference>
<evidence type="ECO:0000313" key="10">
    <source>
        <dbReference type="Proteomes" id="UP000288216"/>
    </source>
</evidence>
<dbReference type="AlphaFoldDB" id="A0A401P1M0"/>
<dbReference type="Gene3D" id="2.60.40.10">
    <property type="entry name" value="Immunoglobulins"/>
    <property type="match status" value="2"/>
</dbReference>
<dbReference type="InterPro" id="IPR003961">
    <property type="entry name" value="FN3_dom"/>
</dbReference>
<keyword evidence="6" id="KW-0472">Membrane</keyword>
<evidence type="ECO:0000256" key="6">
    <source>
        <dbReference type="SAM" id="Phobius"/>
    </source>
</evidence>
<reference evidence="9 10" key="1">
    <citation type="journal article" date="2018" name="Nat. Ecol. Evol.">
        <title>Shark genomes provide insights into elasmobranch evolution and the origin of vertebrates.</title>
        <authorList>
            <person name="Hara Y"/>
            <person name="Yamaguchi K"/>
            <person name="Onimaru K"/>
            <person name="Kadota M"/>
            <person name="Koyanagi M"/>
            <person name="Keeley SD"/>
            <person name="Tatsumi K"/>
            <person name="Tanaka K"/>
            <person name="Motone F"/>
            <person name="Kageyama Y"/>
            <person name="Nozu R"/>
            <person name="Adachi N"/>
            <person name="Nishimura O"/>
            <person name="Nakagawa R"/>
            <person name="Tanegashima C"/>
            <person name="Kiyatake I"/>
            <person name="Matsumoto R"/>
            <person name="Murakumo K"/>
            <person name="Nishida K"/>
            <person name="Terakita A"/>
            <person name="Kuratani S"/>
            <person name="Sato K"/>
            <person name="Hyodo S Kuraku.S."/>
        </authorList>
    </citation>
    <scope>NUCLEOTIDE SEQUENCE [LARGE SCALE GENOMIC DNA]</scope>
</reference>
<keyword evidence="2" id="KW-0732">Signal</keyword>
<evidence type="ECO:0000259" key="8">
    <source>
        <dbReference type="Pfam" id="PF09294"/>
    </source>
</evidence>
<feature type="domain" description="Fibronectin type-III" evidence="7">
    <location>
        <begin position="83"/>
        <end position="188"/>
    </location>
</feature>
<dbReference type="OMA" id="FIFIPPE"/>
<dbReference type="InterPro" id="IPR050650">
    <property type="entry name" value="Type-II_Cytokine-TF_Rcpt"/>
</dbReference>
<name>A0A401P1M0_SCYTO</name>
<evidence type="ECO:0000256" key="5">
    <source>
        <dbReference type="SAM" id="MobiDB-lite"/>
    </source>
</evidence>
<keyword evidence="6" id="KW-1133">Transmembrane helix</keyword>
<keyword evidence="10" id="KW-1185">Reference proteome</keyword>
<evidence type="ECO:0008006" key="11">
    <source>
        <dbReference type="Google" id="ProtNLM"/>
    </source>
</evidence>
<protein>
    <recommendedName>
        <fullName evidence="11">Fibronectin type-III domain-containing protein</fullName>
    </recommendedName>
</protein>
<evidence type="ECO:0000256" key="1">
    <source>
        <dbReference type="ARBA" id="ARBA00005399"/>
    </source>
</evidence>
<evidence type="ECO:0000256" key="2">
    <source>
        <dbReference type="ARBA" id="ARBA00022729"/>
    </source>
</evidence>
<keyword evidence="6" id="KW-0812">Transmembrane</keyword>
<dbReference type="CDD" id="cd00063">
    <property type="entry name" value="FN3"/>
    <property type="match status" value="1"/>
</dbReference>
<proteinExistence type="inferred from homology"/>
<dbReference type="EMBL" id="BFAA01007067">
    <property type="protein sequence ID" value="GCB67029.1"/>
    <property type="molecule type" value="Genomic_DNA"/>
</dbReference>
<dbReference type="SUPFAM" id="SSF49265">
    <property type="entry name" value="Fibronectin type III"/>
    <property type="match status" value="2"/>
</dbReference>
<dbReference type="FunFam" id="2.60.40.10:FF:000348">
    <property type="entry name" value="Interleukin 20 receptor subunit alpha"/>
    <property type="match status" value="1"/>
</dbReference>
<organism evidence="9 10">
    <name type="scientific">Scyliorhinus torazame</name>
    <name type="common">Cloudy catshark</name>
    <name type="synonym">Catulus torazame</name>
    <dbReference type="NCBI Taxonomy" id="75743"/>
    <lineage>
        <taxon>Eukaryota</taxon>
        <taxon>Metazoa</taxon>
        <taxon>Chordata</taxon>
        <taxon>Craniata</taxon>
        <taxon>Vertebrata</taxon>
        <taxon>Chondrichthyes</taxon>
        <taxon>Elasmobranchii</taxon>
        <taxon>Galeomorphii</taxon>
        <taxon>Galeoidea</taxon>
        <taxon>Carcharhiniformes</taxon>
        <taxon>Scyliorhinidae</taxon>
        <taxon>Scyliorhinus</taxon>
    </lineage>
</organism>
<dbReference type="InterPro" id="IPR015373">
    <property type="entry name" value="Interferon/interleukin_rcp_dom"/>
</dbReference>
<keyword evidence="4" id="KW-0675">Receptor</keyword>
<evidence type="ECO:0000313" key="9">
    <source>
        <dbReference type="EMBL" id="GCB67029.1"/>
    </source>
</evidence>
<dbReference type="GO" id="GO:0005886">
    <property type="term" value="C:plasma membrane"/>
    <property type="evidence" value="ECO:0007669"/>
    <property type="project" value="TreeGrafter"/>
</dbReference>
<dbReference type="Pfam" id="PF09294">
    <property type="entry name" value="Interfer-bind"/>
    <property type="match status" value="1"/>
</dbReference>
<dbReference type="InterPro" id="IPR013783">
    <property type="entry name" value="Ig-like_fold"/>
</dbReference>